<dbReference type="CDD" id="cd06257">
    <property type="entry name" value="DnaJ"/>
    <property type="match status" value="1"/>
</dbReference>
<dbReference type="InterPro" id="IPR001623">
    <property type="entry name" value="DnaJ_domain"/>
</dbReference>
<dbReference type="OrthoDB" id="9779889at2"/>
<dbReference type="Gene3D" id="1.10.287.110">
    <property type="entry name" value="DnaJ domain"/>
    <property type="match status" value="1"/>
</dbReference>
<reference evidence="3" key="1">
    <citation type="submission" date="2018-11" db="EMBL/GenBank/DDBJ databases">
        <title>Phylogenetic, genomic, and biogeographic characterization of a novel and ubiquitous marine invertebrate-associated Rickettsiales parasite, Candidatus Marinoinvertebrata rohwerii, gen. nov., sp. nov.</title>
        <authorList>
            <person name="Klinges J.G."/>
            <person name="Rosales S.M."/>
            <person name="Mcminds R."/>
            <person name="Shaver E.C."/>
            <person name="Shantz A."/>
            <person name="Peters E.C."/>
            <person name="Burkepile D.E."/>
            <person name="Silliman B.R."/>
            <person name="Vega Thurber R.L."/>
        </authorList>
    </citation>
    <scope>NUCLEOTIDE SEQUENCE [LARGE SCALE GENOMIC DNA]</scope>
    <source>
        <strain evidence="3">a_cerv_44</strain>
    </source>
</reference>
<evidence type="ECO:0000313" key="2">
    <source>
        <dbReference type="EMBL" id="RST66645.1"/>
    </source>
</evidence>
<evidence type="ECO:0000256" key="1">
    <source>
        <dbReference type="SAM" id="MobiDB-lite"/>
    </source>
</evidence>
<protein>
    <recommendedName>
        <fullName evidence="4">J domain-containing protein</fullName>
    </recommendedName>
</protein>
<proteinExistence type="predicted"/>
<dbReference type="Proteomes" id="UP000279470">
    <property type="component" value="Unassembled WGS sequence"/>
</dbReference>
<sequence length="289" mass="34169">MKMAISDFKDLSKAFRKISLKYHPDRNNGDDTIFKNIEPFVKLFNNLPLIYTGVNLPYITEQRDFFQSNLDFKKQNIQEKNQYLEEIIKGKNKKLIYIYTGHERSCKIMNIQENKLVDDNFGISLKIYDQLATEFLEIIPDENKYSYSKLFENYKTFYQKCFVKEKEMDKEEVDRIAKEEEDRKKAEAEKLRQEEEHRKKAEAEKLRQEEEDRKKAEVTKIPENLKFLKDQHSEEIINKVAETISSHGGEFNEAATKELAKSHEVVANNNHYSAEEISMSIDCIEYGIC</sequence>
<organism evidence="2 3">
    <name type="scientific">Candidatus Aquarickettsia rohweri</name>
    <dbReference type="NCBI Taxonomy" id="2602574"/>
    <lineage>
        <taxon>Bacteria</taxon>
        <taxon>Pseudomonadati</taxon>
        <taxon>Pseudomonadota</taxon>
        <taxon>Alphaproteobacteria</taxon>
        <taxon>Rickettsiales</taxon>
        <taxon>Candidatus Midichloriaceae</taxon>
        <taxon>Candidatus Aquarickettsia</taxon>
    </lineage>
</organism>
<evidence type="ECO:0000313" key="3">
    <source>
        <dbReference type="Proteomes" id="UP000279470"/>
    </source>
</evidence>
<accession>A0A429XKK5</accession>
<evidence type="ECO:0008006" key="4">
    <source>
        <dbReference type="Google" id="ProtNLM"/>
    </source>
</evidence>
<dbReference type="EMBL" id="RXFM01000041">
    <property type="protein sequence ID" value="RST66645.1"/>
    <property type="molecule type" value="Genomic_DNA"/>
</dbReference>
<gene>
    <name evidence="2" type="ORF">EIC27_03520</name>
</gene>
<feature type="region of interest" description="Disordered" evidence="1">
    <location>
        <begin position="172"/>
        <end position="215"/>
    </location>
</feature>
<dbReference type="SUPFAM" id="SSF46565">
    <property type="entry name" value="Chaperone J-domain"/>
    <property type="match status" value="1"/>
</dbReference>
<dbReference type="AlphaFoldDB" id="A0A429XKK5"/>
<keyword evidence="3" id="KW-1185">Reference proteome</keyword>
<comment type="caution">
    <text evidence="2">The sequence shown here is derived from an EMBL/GenBank/DDBJ whole genome shotgun (WGS) entry which is preliminary data.</text>
</comment>
<dbReference type="InterPro" id="IPR036869">
    <property type="entry name" value="J_dom_sf"/>
</dbReference>
<name>A0A429XKK5_9RICK</name>